<dbReference type="Proteomes" id="UP000472320">
    <property type="component" value="Unassembled WGS sequence"/>
</dbReference>
<name>A0A6L6QD62_9BURK</name>
<accession>A0A6L6QD62</accession>
<keyword evidence="3" id="KW-1185">Reference proteome</keyword>
<dbReference type="EMBL" id="WNKX01000003">
    <property type="protein sequence ID" value="MTW10115.1"/>
    <property type="molecule type" value="Genomic_DNA"/>
</dbReference>
<dbReference type="OrthoDB" id="8759084at2"/>
<proteinExistence type="predicted"/>
<comment type="caution">
    <text evidence="2">The sequence shown here is derived from an EMBL/GenBank/DDBJ whole genome shotgun (WGS) entry which is preliminary data.</text>
</comment>
<dbReference type="RefSeq" id="WP_155453052.1">
    <property type="nucleotide sequence ID" value="NZ_WNKX01000003.1"/>
</dbReference>
<evidence type="ECO:0008006" key="4">
    <source>
        <dbReference type="Google" id="ProtNLM"/>
    </source>
</evidence>
<protein>
    <recommendedName>
        <fullName evidence="4">PRTRC system protein E</fullName>
    </recommendedName>
</protein>
<dbReference type="AlphaFoldDB" id="A0A6L6QD62"/>
<reference evidence="2 3" key="1">
    <citation type="submission" date="2019-11" db="EMBL/GenBank/DDBJ databases">
        <title>Type strains purchased from KCTC, JCM and DSMZ.</title>
        <authorList>
            <person name="Lu H."/>
        </authorList>
    </citation>
    <scope>NUCLEOTIDE SEQUENCE [LARGE SCALE GENOMIC DNA]</scope>
    <source>
        <strain evidence="2 3">JCM 31587</strain>
    </source>
</reference>
<evidence type="ECO:0000256" key="1">
    <source>
        <dbReference type="SAM" id="MobiDB-lite"/>
    </source>
</evidence>
<evidence type="ECO:0000313" key="2">
    <source>
        <dbReference type="EMBL" id="MTW10115.1"/>
    </source>
</evidence>
<sequence>MSLFTELFALTKSRRFTMIASSDHDTGLLTLCMMPRVMNETEGHYCKGLTLTAKPEDFDTDFVTLMASYRIKIIPLLDQVKEAMDAIETMARDVQLAGTSNPSAHSSATSVPSTLKPSMNEPAALRERAAAYYAASAGDCDADDEPNLDWMKNRQPELF</sequence>
<organism evidence="2 3">
    <name type="scientific">Massilia eburnea</name>
    <dbReference type="NCBI Taxonomy" id="1776165"/>
    <lineage>
        <taxon>Bacteria</taxon>
        <taxon>Pseudomonadati</taxon>
        <taxon>Pseudomonadota</taxon>
        <taxon>Betaproteobacteria</taxon>
        <taxon>Burkholderiales</taxon>
        <taxon>Oxalobacteraceae</taxon>
        <taxon>Telluria group</taxon>
        <taxon>Massilia</taxon>
    </lineage>
</organism>
<gene>
    <name evidence="2" type="ORF">GM658_05825</name>
</gene>
<feature type="region of interest" description="Disordered" evidence="1">
    <location>
        <begin position="97"/>
        <end position="117"/>
    </location>
</feature>
<evidence type="ECO:0000313" key="3">
    <source>
        <dbReference type="Proteomes" id="UP000472320"/>
    </source>
</evidence>